<evidence type="ECO:0000256" key="1">
    <source>
        <dbReference type="SAM" id="Phobius"/>
    </source>
</evidence>
<gene>
    <name evidence="2" type="ORF">KC614_01910</name>
</gene>
<keyword evidence="1" id="KW-0472">Membrane</keyword>
<reference evidence="2" key="2">
    <citation type="journal article" date="2021" name="Microbiome">
        <title>Successional dynamics and alternative stable states in a saline activated sludge microbial community over 9 years.</title>
        <authorList>
            <person name="Wang Y."/>
            <person name="Ye J."/>
            <person name="Ju F."/>
            <person name="Liu L."/>
            <person name="Boyd J.A."/>
            <person name="Deng Y."/>
            <person name="Parks D.H."/>
            <person name="Jiang X."/>
            <person name="Yin X."/>
            <person name="Woodcroft B.J."/>
            <person name="Tyson G.W."/>
            <person name="Hugenholtz P."/>
            <person name="Polz M.F."/>
            <person name="Zhang T."/>
        </authorList>
    </citation>
    <scope>NUCLEOTIDE SEQUENCE</scope>
    <source>
        <strain evidence="2">HKST-UBA03</strain>
    </source>
</reference>
<keyword evidence="1" id="KW-1133">Transmembrane helix</keyword>
<proteinExistence type="predicted"/>
<feature type="transmembrane region" description="Helical" evidence="1">
    <location>
        <begin position="90"/>
        <end position="119"/>
    </location>
</feature>
<dbReference type="Proteomes" id="UP000751518">
    <property type="component" value="Unassembled WGS sequence"/>
</dbReference>
<feature type="transmembrane region" description="Helical" evidence="1">
    <location>
        <begin position="59"/>
        <end position="84"/>
    </location>
</feature>
<protein>
    <submittedName>
        <fullName evidence="2">Uncharacterized protein</fullName>
    </submittedName>
</protein>
<sequence>MKSFRSEALYGLKELVKAVTFLALQLAHLIEIRTPNLSRTGIWGDAYRREFALRWITRFFVAILALTLAGLNILAFVAWMQWLVTGMNSFLLLLVITGVQAVLVIAFVSCIGLVVYAVIKENKKAKKSDE</sequence>
<dbReference type="AlphaFoldDB" id="A0A955LK91"/>
<reference evidence="2" key="1">
    <citation type="submission" date="2020-04" db="EMBL/GenBank/DDBJ databases">
        <authorList>
            <person name="Zhang T."/>
        </authorList>
    </citation>
    <scope>NUCLEOTIDE SEQUENCE</scope>
    <source>
        <strain evidence="2">HKST-UBA03</strain>
    </source>
</reference>
<evidence type="ECO:0000313" key="3">
    <source>
        <dbReference type="Proteomes" id="UP000751518"/>
    </source>
</evidence>
<accession>A0A955LK91</accession>
<comment type="caution">
    <text evidence="2">The sequence shown here is derived from an EMBL/GenBank/DDBJ whole genome shotgun (WGS) entry which is preliminary data.</text>
</comment>
<organism evidence="2 3">
    <name type="scientific">candidate division WWE3 bacterium</name>
    <dbReference type="NCBI Taxonomy" id="2053526"/>
    <lineage>
        <taxon>Bacteria</taxon>
        <taxon>Katanobacteria</taxon>
    </lineage>
</organism>
<evidence type="ECO:0000313" key="2">
    <source>
        <dbReference type="EMBL" id="MCA9391938.1"/>
    </source>
</evidence>
<dbReference type="EMBL" id="JAGQKZ010000011">
    <property type="protein sequence ID" value="MCA9391938.1"/>
    <property type="molecule type" value="Genomic_DNA"/>
</dbReference>
<keyword evidence="1" id="KW-0812">Transmembrane</keyword>
<name>A0A955LK91_UNCKA</name>